<feature type="region of interest" description="Disordered" evidence="1">
    <location>
        <begin position="162"/>
        <end position="186"/>
    </location>
</feature>
<reference evidence="2 3" key="1">
    <citation type="submission" date="2021-01" db="EMBL/GenBank/DDBJ databases">
        <title>Whole genome shotgun sequence of Plantactinospora endophytica NBRC 110450.</title>
        <authorList>
            <person name="Komaki H."/>
            <person name="Tamura T."/>
        </authorList>
    </citation>
    <scope>NUCLEOTIDE SEQUENCE [LARGE SCALE GENOMIC DNA]</scope>
    <source>
        <strain evidence="2 3">NBRC 110450</strain>
    </source>
</reference>
<feature type="compositionally biased region" description="Basic and acidic residues" evidence="1">
    <location>
        <begin position="162"/>
        <end position="176"/>
    </location>
</feature>
<sequence length="186" mass="20462">MLRLRIAACLATLPLLVSGCGYFLPSHHYYAVGVARIGDQVHVYAPLCDGERVLEVEAYDNAAEAQASDDDPDPTRFTYWKAADPTEESVAEGWLILGDSRGFKQTPVSAGANIPLPERVGISLRLRVERGEHTVGDVVAVLEAPEYPAGTDRRTVRYSYRRENSKDLRDPQEIRKQSGCAAAYPA</sequence>
<organism evidence="2 3">
    <name type="scientific">Plantactinospora endophytica</name>
    <dbReference type="NCBI Taxonomy" id="673535"/>
    <lineage>
        <taxon>Bacteria</taxon>
        <taxon>Bacillati</taxon>
        <taxon>Actinomycetota</taxon>
        <taxon>Actinomycetes</taxon>
        <taxon>Micromonosporales</taxon>
        <taxon>Micromonosporaceae</taxon>
        <taxon>Plantactinospora</taxon>
    </lineage>
</organism>
<gene>
    <name evidence="2" type="ORF">Pen02_82060</name>
</gene>
<evidence type="ECO:0000256" key="1">
    <source>
        <dbReference type="SAM" id="MobiDB-lite"/>
    </source>
</evidence>
<dbReference type="EMBL" id="BONW01000056">
    <property type="protein sequence ID" value="GIG93270.1"/>
    <property type="molecule type" value="Genomic_DNA"/>
</dbReference>
<accession>A0ABQ4EEY4</accession>
<evidence type="ECO:0008006" key="4">
    <source>
        <dbReference type="Google" id="ProtNLM"/>
    </source>
</evidence>
<keyword evidence="3" id="KW-1185">Reference proteome</keyword>
<dbReference type="Proteomes" id="UP000646749">
    <property type="component" value="Unassembled WGS sequence"/>
</dbReference>
<proteinExistence type="predicted"/>
<evidence type="ECO:0000313" key="3">
    <source>
        <dbReference type="Proteomes" id="UP000646749"/>
    </source>
</evidence>
<dbReference type="PROSITE" id="PS51257">
    <property type="entry name" value="PROKAR_LIPOPROTEIN"/>
    <property type="match status" value="1"/>
</dbReference>
<comment type="caution">
    <text evidence="2">The sequence shown here is derived from an EMBL/GenBank/DDBJ whole genome shotgun (WGS) entry which is preliminary data.</text>
</comment>
<protein>
    <recommendedName>
        <fullName evidence="4">DUF2771 domain-containing protein</fullName>
    </recommendedName>
</protein>
<evidence type="ECO:0000313" key="2">
    <source>
        <dbReference type="EMBL" id="GIG93270.1"/>
    </source>
</evidence>
<name>A0ABQ4EEY4_9ACTN</name>